<sequence>MSATPRASRRLCGLPITQGGGPAVLRLRSRDPWLSEPASRREWQMRKGFPLLLRFGTLVPSGD</sequence>
<protein>
    <submittedName>
        <fullName evidence="1">Putative peptide ABC transporter permease protein</fullName>
    </submittedName>
</protein>
<organism evidence="1 2">
    <name type="scientific">Methylocaldum marinum</name>
    <dbReference type="NCBI Taxonomy" id="1432792"/>
    <lineage>
        <taxon>Bacteria</taxon>
        <taxon>Pseudomonadati</taxon>
        <taxon>Pseudomonadota</taxon>
        <taxon>Gammaproteobacteria</taxon>
        <taxon>Methylococcales</taxon>
        <taxon>Methylococcaceae</taxon>
        <taxon>Methylocaldum</taxon>
    </lineage>
</organism>
<gene>
    <name evidence="1" type="ORF">sS8_0375</name>
</gene>
<accession>A0A286P3X1</accession>
<dbReference type="Proteomes" id="UP000266313">
    <property type="component" value="Chromosome"/>
</dbReference>
<dbReference type="AlphaFoldDB" id="A0A286P3X1"/>
<dbReference type="KEGG" id="mmai:sS8_0375"/>
<keyword evidence="2" id="KW-1185">Reference proteome</keyword>
<name>A0A286P3X1_9GAMM</name>
<proteinExistence type="predicted"/>
<dbReference type="EMBL" id="AP017928">
    <property type="protein sequence ID" value="BBA32343.1"/>
    <property type="molecule type" value="Genomic_DNA"/>
</dbReference>
<evidence type="ECO:0000313" key="1">
    <source>
        <dbReference type="EMBL" id="BBA32343.1"/>
    </source>
</evidence>
<evidence type="ECO:0000313" key="2">
    <source>
        <dbReference type="Proteomes" id="UP000266313"/>
    </source>
</evidence>
<reference evidence="1 2" key="1">
    <citation type="submission" date="2016-12" db="EMBL/GenBank/DDBJ databases">
        <title>Genome sequencing of Methylocaldum marinum.</title>
        <authorList>
            <person name="Takeuchi M."/>
            <person name="Kamagata Y."/>
            <person name="Hiraoka S."/>
            <person name="Oshima K."/>
            <person name="Hattori M."/>
            <person name="Iwasaki W."/>
        </authorList>
    </citation>
    <scope>NUCLEOTIDE SEQUENCE [LARGE SCALE GENOMIC DNA]</scope>
    <source>
        <strain evidence="1 2">S8</strain>
    </source>
</reference>